<dbReference type="PROSITE" id="PS50966">
    <property type="entry name" value="ZF_SWIM"/>
    <property type="match status" value="1"/>
</dbReference>
<feature type="compositionally biased region" description="Basic and acidic residues" evidence="2">
    <location>
        <begin position="127"/>
        <end position="136"/>
    </location>
</feature>
<keyword evidence="1" id="KW-0862">Zinc</keyword>
<dbReference type="STRING" id="624147.SAMN04487970_102145"/>
<keyword evidence="1" id="KW-0479">Metal-binding</keyword>
<dbReference type="PANTHER" id="PTHR38133">
    <property type="entry name" value="SLR1429 PROTEIN"/>
    <property type="match status" value="1"/>
</dbReference>
<feature type="region of interest" description="Disordered" evidence="2">
    <location>
        <begin position="122"/>
        <end position="141"/>
    </location>
</feature>
<evidence type="ECO:0000256" key="2">
    <source>
        <dbReference type="SAM" id="MobiDB-lite"/>
    </source>
</evidence>
<dbReference type="Proteomes" id="UP000198601">
    <property type="component" value="Unassembled WGS sequence"/>
</dbReference>
<dbReference type="PANTHER" id="PTHR38133:SF1">
    <property type="entry name" value="SLR1429 PROTEIN"/>
    <property type="match status" value="1"/>
</dbReference>
<dbReference type="GO" id="GO:0008270">
    <property type="term" value="F:zinc ion binding"/>
    <property type="evidence" value="ECO:0007669"/>
    <property type="project" value="UniProtKB-KW"/>
</dbReference>
<name>A0A1G4RZC9_9BACL</name>
<dbReference type="AlphaFoldDB" id="A0A1G4RZC9"/>
<evidence type="ECO:0000313" key="5">
    <source>
        <dbReference type="Proteomes" id="UP000198601"/>
    </source>
</evidence>
<dbReference type="EMBL" id="FMTT01000021">
    <property type="protein sequence ID" value="SCW62244.1"/>
    <property type="molecule type" value="Genomic_DNA"/>
</dbReference>
<dbReference type="InterPro" id="IPR007527">
    <property type="entry name" value="Znf_SWIM"/>
</dbReference>
<feature type="domain" description="SWIM-type" evidence="3">
    <location>
        <begin position="60"/>
        <end position="93"/>
    </location>
</feature>
<dbReference type="OrthoDB" id="7593573at2"/>
<organism evidence="4 5">
    <name type="scientific">Paenibacillus tianmuensis</name>
    <dbReference type="NCBI Taxonomy" id="624147"/>
    <lineage>
        <taxon>Bacteria</taxon>
        <taxon>Bacillati</taxon>
        <taxon>Bacillota</taxon>
        <taxon>Bacilli</taxon>
        <taxon>Bacillales</taxon>
        <taxon>Paenibacillaceae</taxon>
        <taxon>Paenibacillus</taxon>
    </lineage>
</organism>
<dbReference type="RefSeq" id="WP_090673154.1">
    <property type="nucleotide sequence ID" value="NZ_FMTT01000021.1"/>
</dbReference>
<sequence>MLKLQIPKNRINELIGHLRDNFDPARLERGWAYYHKGQVAELELEHGVEVHALVRGTKRYEVILDLDQLGKSECSCPDGDNCKHMAAVAFALYAPFGRPELLLQQLKQAIAAVRSRQQAKQTAVSKAAEKRQDRFEPPAPDHTPAQWQKFFDQQFYGFSLNQQQSIELFYSSVKEKLTRHGESWEQPLRELYALHVLFFVMRKIEQFYQETKTSYLSYYIETGCRTVSRQCLEELLRLVPRLDVALLAEKASAPWKETLGLLAEAALSGKESPLSWSTVYRSVWWRMTSFPTWMAEERARLRLMLEALDLMPRRRDALLLAEAHFAVIEGDDDAARQKLEALSKREARDYFLYLHRCYEEEAWDQMLAWLRWMLPVVQRAQQEELRQFCQYWMEAVQRQTDDGEWVSVMIALLPRTYGFYTAYLMQAERYKAWIDLQLSNRVSPLDLYSLDLQTVEKHDPSLMLPLFHQAVERGIAEKNRIAYKKAVHLLKKLHTLYTKLNRSNDWEDFIYRLAMKYSRLRALQEELRKGKWIP</sequence>
<accession>A0A1G4RZC9</accession>
<dbReference type="Pfam" id="PF04434">
    <property type="entry name" value="SWIM"/>
    <property type="match status" value="1"/>
</dbReference>
<evidence type="ECO:0000313" key="4">
    <source>
        <dbReference type="EMBL" id="SCW62244.1"/>
    </source>
</evidence>
<protein>
    <submittedName>
        <fullName evidence="4">SWIM zinc finger</fullName>
    </submittedName>
</protein>
<evidence type="ECO:0000256" key="1">
    <source>
        <dbReference type="PROSITE-ProRule" id="PRU00325"/>
    </source>
</evidence>
<proteinExistence type="predicted"/>
<evidence type="ECO:0000259" key="3">
    <source>
        <dbReference type="PROSITE" id="PS50966"/>
    </source>
</evidence>
<keyword evidence="5" id="KW-1185">Reference proteome</keyword>
<keyword evidence="1" id="KW-0863">Zinc-finger</keyword>
<reference evidence="5" key="1">
    <citation type="submission" date="2016-10" db="EMBL/GenBank/DDBJ databases">
        <authorList>
            <person name="Varghese N."/>
            <person name="Submissions S."/>
        </authorList>
    </citation>
    <scope>NUCLEOTIDE SEQUENCE [LARGE SCALE GENOMIC DNA]</scope>
    <source>
        <strain evidence="5">CGMCC 1.8946</strain>
    </source>
</reference>
<gene>
    <name evidence="4" type="ORF">SAMN04487970_102145</name>
</gene>